<keyword evidence="3" id="KW-1015">Disulfide bond</keyword>
<keyword evidence="6" id="KW-0560">Oxidoreductase</keyword>
<keyword evidence="4" id="KW-0676">Redox-active center</keyword>
<dbReference type="EMBL" id="QICL01000002">
    <property type="protein sequence ID" value="PXV68039.1"/>
    <property type="molecule type" value="Genomic_DNA"/>
</dbReference>
<keyword evidence="6" id="KW-0575">Peroxidase</keyword>
<dbReference type="PANTHER" id="PTHR42852:SF6">
    <property type="entry name" value="THIOL:DISULFIDE INTERCHANGE PROTEIN DSBE"/>
    <property type="match status" value="1"/>
</dbReference>
<evidence type="ECO:0000313" key="7">
    <source>
        <dbReference type="Proteomes" id="UP000247973"/>
    </source>
</evidence>
<dbReference type="AlphaFoldDB" id="A0A2V3PSQ1"/>
<dbReference type="GO" id="GO:0017004">
    <property type="term" value="P:cytochrome complex assembly"/>
    <property type="evidence" value="ECO:0007669"/>
    <property type="project" value="UniProtKB-KW"/>
</dbReference>
<dbReference type="Pfam" id="PF13905">
    <property type="entry name" value="Thioredoxin_8"/>
    <property type="match status" value="1"/>
</dbReference>
<dbReference type="OrthoDB" id="6399635at2"/>
<reference evidence="6 7" key="1">
    <citation type="submission" date="2018-03" db="EMBL/GenBank/DDBJ databases">
        <title>Genomic Encyclopedia of Archaeal and Bacterial Type Strains, Phase II (KMG-II): from individual species to whole genera.</title>
        <authorList>
            <person name="Goeker M."/>
        </authorList>
    </citation>
    <scope>NUCLEOTIDE SEQUENCE [LARGE SCALE GENOMIC DNA]</scope>
    <source>
        <strain evidence="6 7">DSM 100214</strain>
    </source>
</reference>
<comment type="subcellular location">
    <subcellularLocation>
        <location evidence="1">Cell envelope</location>
    </subcellularLocation>
</comment>
<evidence type="ECO:0000256" key="4">
    <source>
        <dbReference type="ARBA" id="ARBA00023284"/>
    </source>
</evidence>
<proteinExistence type="predicted"/>
<feature type="domain" description="Thioredoxin" evidence="5">
    <location>
        <begin position="251"/>
        <end position="385"/>
    </location>
</feature>
<evidence type="ECO:0000256" key="2">
    <source>
        <dbReference type="ARBA" id="ARBA00022748"/>
    </source>
</evidence>
<dbReference type="InterPro" id="IPR025380">
    <property type="entry name" value="DUF4369"/>
</dbReference>
<dbReference type="Gene3D" id="3.40.30.10">
    <property type="entry name" value="Glutaredoxin"/>
    <property type="match status" value="1"/>
</dbReference>
<dbReference type="PROSITE" id="PS51352">
    <property type="entry name" value="THIOREDOXIN_2"/>
    <property type="match status" value="1"/>
</dbReference>
<dbReference type="InterPro" id="IPR013766">
    <property type="entry name" value="Thioredoxin_domain"/>
</dbReference>
<evidence type="ECO:0000313" key="6">
    <source>
        <dbReference type="EMBL" id="PXV68039.1"/>
    </source>
</evidence>
<dbReference type="Proteomes" id="UP000247973">
    <property type="component" value="Unassembled WGS sequence"/>
</dbReference>
<dbReference type="InterPro" id="IPR036249">
    <property type="entry name" value="Thioredoxin-like_sf"/>
</dbReference>
<protein>
    <submittedName>
        <fullName evidence="6">Glutathione peroxidase-family protein</fullName>
    </submittedName>
</protein>
<comment type="caution">
    <text evidence="6">The sequence shown here is derived from an EMBL/GenBank/DDBJ whole genome shotgun (WGS) entry which is preliminary data.</text>
</comment>
<name>A0A2V3PSQ1_9BACT</name>
<dbReference type="CDD" id="cd02966">
    <property type="entry name" value="TlpA_like_family"/>
    <property type="match status" value="1"/>
</dbReference>
<dbReference type="InterPro" id="IPR050553">
    <property type="entry name" value="Thioredoxin_ResA/DsbE_sf"/>
</dbReference>
<dbReference type="Pfam" id="PF14289">
    <property type="entry name" value="DUF4369"/>
    <property type="match status" value="1"/>
</dbReference>
<evidence type="ECO:0000259" key="5">
    <source>
        <dbReference type="PROSITE" id="PS51352"/>
    </source>
</evidence>
<dbReference type="SUPFAM" id="SSF52833">
    <property type="entry name" value="Thioredoxin-like"/>
    <property type="match status" value="1"/>
</dbReference>
<dbReference type="GO" id="GO:0030313">
    <property type="term" value="C:cell envelope"/>
    <property type="evidence" value="ECO:0007669"/>
    <property type="project" value="UniProtKB-SubCell"/>
</dbReference>
<organism evidence="6 7">
    <name type="scientific">Dysgonomonas alginatilytica</name>
    <dbReference type="NCBI Taxonomy" id="1605892"/>
    <lineage>
        <taxon>Bacteria</taxon>
        <taxon>Pseudomonadati</taxon>
        <taxon>Bacteroidota</taxon>
        <taxon>Bacteroidia</taxon>
        <taxon>Bacteroidales</taxon>
        <taxon>Dysgonomonadaceae</taxon>
        <taxon>Dysgonomonas</taxon>
    </lineage>
</organism>
<dbReference type="RefSeq" id="WP_110309328.1">
    <property type="nucleotide sequence ID" value="NZ_QICL01000002.1"/>
</dbReference>
<keyword evidence="2" id="KW-0201">Cytochrome c-type biogenesis</keyword>
<dbReference type="PANTHER" id="PTHR42852">
    <property type="entry name" value="THIOL:DISULFIDE INTERCHANGE PROTEIN DSBE"/>
    <property type="match status" value="1"/>
</dbReference>
<dbReference type="InterPro" id="IPR012336">
    <property type="entry name" value="Thioredoxin-like_fold"/>
</dbReference>
<evidence type="ECO:0000256" key="1">
    <source>
        <dbReference type="ARBA" id="ARBA00004196"/>
    </source>
</evidence>
<sequence>MKIFQNLLAFFILCALVSCSDKGPKFVIEGKISDTADTTMLYLEKRELSQITLLDSVKLGTKGEFKFKGKSTPYPEFYVLRLNGQVINLVIDSTETIKVNASAGTFGTEYTVEGSEYNVQLKAITLAQNKASQALDDLQKRFTNKEIQEQEYFDQIQIIASEYKDAALKIIFSDTKNPASYFALFQKVRGYLFFDPYDKSDYKPFAAVATAWDLYYPNSPRTKHLHDYTLNAIKVRRQGEQQPFDINSANEVDAAKYYNIELPDVNGTPISLSSLKGKVVLLDFTVYQSEKSPEHNIILNRLYNKFKPDFEIYQVSFDTDVHFWKNSASNIPWVAVHEKKSLDSPLVTRFNVQALPALLLINRNGEIVKRLVPGENIETEIQKLL</sequence>
<accession>A0A2V3PSQ1</accession>
<evidence type="ECO:0000256" key="3">
    <source>
        <dbReference type="ARBA" id="ARBA00023157"/>
    </source>
</evidence>
<gene>
    <name evidence="6" type="ORF">CLV62_10269</name>
</gene>
<keyword evidence="7" id="KW-1185">Reference proteome</keyword>
<dbReference type="PROSITE" id="PS51257">
    <property type="entry name" value="PROKAR_LIPOPROTEIN"/>
    <property type="match status" value="1"/>
</dbReference>
<dbReference type="GO" id="GO:0004601">
    <property type="term" value="F:peroxidase activity"/>
    <property type="evidence" value="ECO:0007669"/>
    <property type="project" value="UniProtKB-KW"/>
</dbReference>